<accession>X1UZF9</accession>
<feature type="non-terminal residue" evidence="2">
    <location>
        <position position="1"/>
    </location>
</feature>
<feature type="transmembrane region" description="Helical" evidence="1">
    <location>
        <begin position="59"/>
        <end position="78"/>
    </location>
</feature>
<reference evidence="2" key="1">
    <citation type="journal article" date="2014" name="Front. Microbiol.">
        <title>High frequency of phylogenetically diverse reductive dehalogenase-homologous genes in deep subseafloor sedimentary metagenomes.</title>
        <authorList>
            <person name="Kawai M."/>
            <person name="Futagami T."/>
            <person name="Toyoda A."/>
            <person name="Takaki Y."/>
            <person name="Nishi S."/>
            <person name="Hori S."/>
            <person name="Arai W."/>
            <person name="Tsubouchi T."/>
            <person name="Morono Y."/>
            <person name="Uchiyama I."/>
            <person name="Ito T."/>
            <person name="Fujiyama A."/>
            <person name="Inagaki F."/>
            <person name="Takami H."/>
        </authorList>
    </citation>
    <scope>NUCLEOTIDE SEQUENCE</scope>
    <source>
        <strain evidence="2">Expedition CK06-06</strain>
    </source>
</reference>
<comment type="caution">
    <text evidence="2">The sequence shown here is derived from an EMBL/GenBank/DDBJ whole genome shotgun (WGS) entry which is preliminary data.</text>
</comment>
<keyword evidence="1" id="KW-0472">Membrane</keyword>
<dbReference type="EMBL" id="BARW01039815">
    <property type="protein sequence ID" value="GAJ22888.1"/>
    <property type="molecule type" value="Genomic_DNA"/>
</dbReference>
<keyword evidence="1" id="KW-1133">Transmembrane helix</keyword>
<feature type="non-terminal residue" evidence="2">
    <location>
        <position position="135"/>
    </location>
</feature>
<keyword evidence="1" id="KW-0812">Transmembrane</keyword>
<name>X1UZF9_9ZZZZ</name>
<gene>
    <name evidence="2" type="ORF">S12H4_60474</name>
</gene>
<sequence>NSENFPWKKKLHEIVAHTSIKAIGYSLVASLGWATGIVIIDYATNQIDLILNAEGVSSIISNVIRFPFALVILILMVWRENNAADRNQTIFSLKKPSQTWLILLLASVIGTSLGAYLYTEATRTAGAIVMSLLAS</sequence>
<evidence type="ECO:0000256" key="1">
    <source>
        <dbReference type="SAM" id="Phobius"/>
    </source>
</evidence>
<organism evidence="2">
    <name type="scientific">marine sediment metagenome</name>
    <dbReference type="NCBI Taxonomy" id="412755"/>
    <lineage>
        <taxon>unclassified sequences</taxon>
        <taxon>metagenomes</taxon>
        <taxon>ecological metagenomes</taxon>
    </lineage>
</organism>
<dbReference type="AlphaFoldDB" id="X1UZF9"/>
<proteinExistence type="predicted"/>
<feature type="transmembrane region" description="Helical" evidence="1">
    <location>
        <begin position="20"/>
        <end position="39"/>
    </location>
</feature>
<evidence type="ECO:0000313" key="2">
    <source>
        <dbReference type="EMBL" id="GAJ22888.1"/>
    </source>
</evidence>
<protein>
    <submittedName>
        <fullName evidence="2">Uncharacterized protein</fullName>
    </submittedName>
</protein>
<feature type="transmembrane region" description="Helical" evidence="1">
    <location>
        <begin position="99"/>
        <end position="118"/>
    </location>
</feature>